<dbReference type="InterPro" id="IPR003507">
    <property type="entry name" value="S66_fam"/>
</dbReference>
<organism evidence="6 7">
    <name type="scientific">Corynebacterium mustelae</name>
    <dbReference type="NCBI Taxonomy" id="571915"/>
    <lineage>
        <taxon>Bacteria</taxon>
        <taxon>Bacillati</taxon>
        <taxon>Actinomycetota</taxon>
        <taxon>Actinomycetes</taxon>
        <taxon>Mycobacteriales</taxon>
        <taxon>Corynebacteriaceae</taxon>
        <taxon>Corynebacterium</taxon>
    </lineage>
</organism>
<dbReference type="CDD" id="cd07062">
    <property type="entry name" value="Peptidase_S66_mccF_like"/>
    <property type="match status" value="1"/>
</dbReference>
<reference evidence="7" key="2">
    <citation type="submission" date="2015-05" db="EMBL/GenBank/DDBJ databases">
        <title>Complete genome sequence of Corynebacterium mustelae DSM 45274, isolated from various tissues of a male ferret with lethal sepsis.</title>
        <authorList>
            <person name="Ruckert C."/>
            <person name="Albersmeier A."/>
            <person name="Winkler A."/>
            <person name="Tauch A."/>
        </authorList>
    </citation>
    <scope>NUCLEOTIDE SEQUENCE [LARGE SCALE GENOMIC DNA]</scope>
    <source>
        <strain evidence="7">DSM 45274</strain>
    </source>
</reference>
<dbReference type="Proteomes" id="UP000035199">
    <property type="component" value="Chromosome"/>
</dbReference>
<keyword evidence="2" id="KW-0378">Hydrolase</keyword>
<comment type="similarity">
    <text evidence="1">Belongs to the peptidase S66 family.</text>
</comment>
<proteinExistence type="inferred from homology"/>
<dbReference type="InterPro" id="IPR027478">
    <property type="entry name" value="LdcA_N"/>
</dbReference>
<dbReference type="InterPro" id="IPR027461">
    <property type="entry name" value="Carboxypeptidase_A_C_sf"/>
</dbReference>
<evidence type="ECO:0000313" key="7">
    <source>
        <dbReference type="Proteomes" id="UP000035199"/>
    </source>
</evidence>
<evidence type="ECO:0000256" key="3">
    <source>
        <dbReference type="PIRSR" id="PIRSR028757-1"/>
    </source>
</evidence>
<dbReference type="InterPro" id="IPR040921">
    <property type="entry name" value="Peptidase_S66C"/>
</dbReference>
<dbReference type="Gene3D" id="3.40.50.10740">
    <property type="entry name" value="Class I glutamine amidotransferase-like"/>
    <property type="match status" value="1"/>
</dbReference>
<keyword evidence="7" id="KW-1185">Reference proteome</keyword>
<name>A0A0G3GUH3_9CORY</name>
<protein>
    <submittedName>
        <fullName evidence="6">Putative MccF-like protein (Microcin C7 resistance)</fullName>
    </submittedName>
</protein>
<dbReference type="InterPro" id="IPR040449">
    <property type="entry name" value="Peptidase_S66_N"/>
</dbReference>
<dbReference type="PANTHER" id="PTHR30237:SF6">
    <property type="entry name" value="CARBOXYPEPTIDASE YOCD-RELATED"/>
    <property type="match status" value="1"/>
</dbReference>
<feature type="active site" description="Charge relay system" evidence="3">
    <location>
        <position position="235"/>
    </location>
</feature>
<dbReference type="SUPFAM" id="SSF52317">
    <property type="entry name" value="Class I glutamine amidotransferase-like"/>
    <property type="match status" value="1"/>
</dbReference>
<dbReference type="EMBL" id="CP011542">
    <property type="protein sequence ID" value="AKK04794.1"/>
    <property type="molecule type" value="Genomic_DNA"/>
</dbReference>
<dbReference type="PATRIC" id="fig|571915.4.peg.477"/>
<dbReference type="AlphaFoldDB" id="A0A0G3GUH3"/>
<dbReference type="RefSeq" id="WP_047261146.1">
    <property type="nucleotide sequence ID" value="NZ_CP011542.1"/>
</dbReference>
<dbReference type="KEGG" id="cmv:CMUST_02250"/>
<evidence type="ECO:0000259" key="4">
    <source>
        <dbReference type="Pfam" id="PF02016"/>
    </source>
</evidence>
<evidence type="ECO:0000313" key="6">
    <source>
        <dbReference type="EMBL" id="AKK04794.1"/>
    </source>
</evidence>
<feature type="active site" description="Nucleophile" evidence="3">
    <location>
        <position position="118"/>
    </location>
</feature>
<dbReference type="Pfam" id="PF02016">
    <property type="entry name" value="Peptidase_S66"/>
    <property type="match status" value="1"/>
</dbReference>
<dbReference type="OrthoDB" id="9807329at2"/>
<feature type="domain" description="LD-carboxypeptidase C-terminal" evidence="5">
    <location>
        <begin position="204"/>
        <end position="318"/>
    </location>
</feature>
<dbReference type="Gene3D" id="3.50.30.60">
    <property type="entry name" value="LD-carboxypeptidase A C-terminal domain-like"/>
    <property type="match status" value="1"/>
</dbReference>
<dbReference type="PANTHER" id="PTHR30237">
    <property type="entry name" value="MURAMOYLTETRAPEPTIDE CARBOXYPEPTIDASE"/>
    <property type="match status" value="1"/>
</dbReference>
<sequence length="334" mass="36819">MSVFPKALSVGSHIRVIAPSDSLAPIETGEMGRYLSNLATRRLESLGFRVSFSSYARESGRFEFSSVDKRLHDLHEAFADKSVDGIITVIGGTSSHELLPYLNFDLIADNPKFFCGYSDITALQNAIYARTGVVTYSGPHWSSFGMRDYFETTQASFQQAAMSLNSIEWKPSSWFTDDSWFIEQDNRVTEPTSGWWIINDGCAQGTALGSNLSTFTLLNGTRFLPQLAGSILFAEVTAGSSIVEFRRRLFSVLQQPGGDQLAGLVIGRFQKHSTVTREDIEELVSDIPQLSAIPVVANLDFGHTNPQLTFPIGGQVNLRADSNQNHISLVFTRG</sequence>
<dbReference type="GO" id="GO:0016787">
    <property type="term" value="F:hydrolase activity"/>
    <property type="evidence" value="ECO:0007669"/>
    <property type="project" value="UniProtKB-KW"/>
</dbReference>
<reference evidence="6 7" key="1">
    <citation type="journal article" date="2015" name="Genome Announc.">
        <title>Complete Genome Sequence of the Type Strain Corynebacterium mustelae DSM 45274, Isolated from Various Tissues of a Male Ferret with Lethal Sepsis.</title>
        <authorList>
            <person name="Ruckert C."/>
            <person name="Eimer J."/>
            <person name="Winkler A."/>
            <person name="Tauch A."/>
        </authorList>
    </citation>
    <scope>NUCLEOTIDE SEQUENCE [LARGE SCALE GENOMIC DNA]</scope>
    <source>
        <strain evidence="6 7">DSM 45274</strain>
    </source>
</reference>
<evidence type="ECO:0000259" key="5">
    <source>
        <dbReference type="Pfam" id="PF17676"/>
    </source>
</evidence>
<dbReference type="Pfam" id="PF17676">
    <property type="entry name" value="Peptidase_S66C"/>
    <property type="match status" value="1"/>
</dbReference>
<evidence type="ECO:0000256" key="2">
    <source>
        <dbReference type="ARBA" id="ARBA00022801"/>
    </source>
</evidence>
<dbReference type="SUPFAM" id="SSF141986">
    <property type="entry name" value="LD-carboxypeptidase A C-terminal domain-like"/>
    <property type="match status" value="1"/>
</dbReference>
<accession>A0A0G3GUH3</accession>
<feature type="domain" description="LD-carboxypeptidase N-terminal" evidence="4">
    <location>
        <begin position="14"/>
        <end position="138"/>
    </location>
</feature>
<dbReference type="PIRSF" id="PIRSF028757">
    <property type="entry name" value="LD-carboxypeptidase"/>
    <property type="match status" value="1"/>
</dbReference>
<dbReference type="InterPro" id="IPR029062">
    <property type="entry name" value="Class_I_gatase-like"/>
</dbReference>
<feature type="active site" description="Charge relay system" evidence="3">
    <location>
        <position position="303"/>
    </location>
</feature>
<gene>
    <name evidence="6" type="ORF">CMUST_02250</name>
</gene>
<evidence type="ECO:0000256" key="1">
    <source>
        <dbReference type="ARBA" id="ARBA00010233"/>
    </source>
</evidence>